<gene>
    <name evidence="9" type="ORF">PTSG_01652</name>
</gene>
<dbReference type="InterPro" id="IPR036590">
    <property type="entry name" value="SRAP-like"/>
</dbReference>
<feature type="region of interest" description="Disordered" evidence="8">
    <location>
        <begin position="356"/>
        <end position="450"/>
    </location>
</feature>
<evidence type="ECO:0000256" key="3">
    <source>
        <dbReference type="ARBA" id="ARBA00022763"/>
    </source>
</evidence>
<keyword evidence="7" id="KW-0456">Lyase</keyword>
<dbReference type="FunCoup" id="F2TYJ9">
    <property type="interactions" value="270"/>
</dbReference>
<dbReference type="OrthoDB" id="2111841at2759"/>
<feature type="region of interest" description="Disordered" evidence="8">
    <location>
        <begin position="146"/>
        <end position="174"/>
    </location>
</feature>
<protein>
    <recommendedName>
        <fullName evidence="11">Embryonic stem cell-specific 5-hydroxymethylcytosine-binding protein</fullName>
    </recommendedName>
</protein>
<dbReference type="GO" id="GO:0006508">
    <property type="term" value="P:proteolysis"/>
    <property type="evidence" value="ECO:0007669"/>
    <property type="project" value="UniProtKB-KW"/>
</dbReference>
<evidence type="ECO:0000256" key="2">
    <source>
        <dbReference type="ARBA" id="ARBA00022670"/>
    </source>
</evidence>
<dbReference type="Gene3D" id="3.90.1680.10">
    <property type="entry name" value="SOS response associated peptidase-like"/>
    <property type="match status" value="2"/>
</dbReference>
<evidence type="ECO:0000313" key="10">
    <source>
        <dbReference type="Proteomes" id="UP000007799"/>
    </source>
</evidence>
<dbReference type="InterPro" id="IPR003738">
    <property type="entry name" value="SRAP"/>
</dbReference>
<keyword evidence="3" id="KW-0227">DNA damage</keyword>
<dbReference type="GeneID" id="16078225"/>
<evidence type="ECO:0000256" key="6">
    <source>
        <dbReference type="ARBA" id="ARBA00023125"/>
    </source>
</evidence>
<dbReference type="InParanoid" id="F2TYJ9"/>
<dbReference type="Proteomes" id="UP000007799">
    <property type="component" value="Unassembled WGS sequence"/>
</dbReference>
<feature type="compositionally biased region" description="Basic residues" evidence="8">
    <location>
        <begin position="397"/>
        <end position="406"/>
    </location>
</feature>
<dbReference type="EMBL" id="GL832957">
    <property type="protein sequence ID" value="EGD78673.1"/>
    <property type="molecule type" value="Genomic_DNA"/>
</dbReference>
<dbReference type="GO" id="GO:0106300">
    <property type="term" value="P:protein-DNA covalent cross-linking repair"/>
    <property type="evidence" value="ECO:0007669"/>
    <property type="project" value="InterPro"/>
</dbReference>
<evidence type="ECO:0000256" key="1">
    <source>
        <dbReference type="ARBA" id="ARBA00008136"/>
    </source>
</evidence>
<feature type="compositionally biased region" description="Low complexity" evidence="8">
    <location>
        <begin position="416"/>
        <end position="434"/>
    </location>
</feature>
<organism evidence="10">
    <name type="scientific">Salpingoeca rosetta (strain ATCC 50818 / BSB-021)</name>
    <dbReference type="NCBI Taxonomy" id="946362"/>
    <lineage>
        <taxon>Eukaryota</taxon>
        <taxon>Choanoflagellata</taxon>
        <taxon>Craspedida</taxon>
        <taxon>Salpingoecidae</taxon>
        <taxon>Salpingoeca</taxon>
    </lineage>
</organism>
<keyword evidence="10" id="KW-1185">Reference proteome</keyword>
<dbReference type="Pfam" id="PF02586">
    <property type="entry name" value="SRAP"/>
    <property type="match status" value="2"/>
</dbReference>
<dbReference type="SUPFAM" id="SSF143081">
    <property type="entry name" value="BB1717-like"/>
    <property type="match status" value="2"/>
</dbReference>
<evidence type="ECO:0008006" key="11">
    <source>
        <dbReference type="Google" id="ProtNLM"/>
    </source>
</evidence>
<evidence type="ECO:0000256" key="7">
    <source>
        <dbReference type="ARBA" id="ARBA00023239"/>
    </source>
</evidence>
<evidence type="ECO:0000256" key="8">
    <source>
        <dbReference type="SAM" id="MobiDB-lite"/>
    </source>
</evidence>
<keyword evidence="6" id="KW-0238">DNA-binding</keyword>
<keyword evidence="4" id="KW-0378">Hydrolase</keyword>
<dbReference type="KEGG" id="sre:PTSG_01652"/>
<comment type="similarity">
    <text evidence="1">Belongs to the SOS response-associated peptidase family.</text>
</comment>
<dbReference type="STRING" id="946362.F2TYJ9"/>
<keyword evidence="2" id="KW-0645">Protease</keyword>
<dbReference type="eggNOG" id="KOG2618">
    <property type="taxonomic scope" value="Eukaryota"/>
</dbReference>
<dbReference type="GO" id="GO:0016829">
    <property type="term" value="F:lyase activity"/>
    <property type="evidence" value="ECO:0007669"/>
    <property type="project" value="UniProtKB-KW"/>
</dbReference>
<proteinExistence type="inferred from homology"/>
<dbReference type="PANTHER" id="PTHR13604">
    <property type="entry name" value="DC12-RELATED"/>
    <property type="match status" value="1"/>
</dbReference>
<keyword evidence="5" id="KW-0190">Covalent protein-DNA linkage</keyword>
<accession>F2TYJ9</accession>
<feature type="region of interest" description="Disordered" evidence="8">
    <location>
        <begin position="218"/>
        <end position="262"/>
    </location>
</feature>
<sequence length="450" mass="49144">MCGRTACTLAPSTVEAACRNLPVKGVKTTGDTDRYRQSHNTTPHQTTPVLVKQGDELVVHYMRWGLVPSWHKGTAKDFKMNMVNARKEGLGNISSFRKPLEHGQRCVVIAEGFYEWQHTEDGKKQPYYVFFSSDTATPPALAVKAEEGKPDASSTATISGRAPETATSRTLGGKQQRPLLAFAALYDVHQPPRKKQQPQQPQQPQLGRKMMTLHGAVKKEEEEDGEEGHGEKKGSGVGAGGRVKEEVGGGHAHASSPPSELREEKPLYTYSIITVPASNDLRWLHDRMPAVLPTQEAMMAWLDTKSTPLLKALQLLVPYEGLQYYPVSSKVGNIRNTGEECRRRIQLVDKTKPKQNALTRWLVPRKKEAKKSKEPKRATSGHDGDNHDDDGADAHVHLSKAAKLGHKPPPPPPPMTTTTAAAAAAATAASSTSKTGDDDDDDDDAVVIID</sequence>
<evidence type="ECO:0000256" key="5">
    <source>
        <dbReference type="ARBA" id="ARBA00023124"/>
    </source>
</evidence>
<feature type="compositionally biased region" description="Acidic residues" evidence="8">
    <location>
        <begin position="437"/>
        <end position="450"/>
    </location>
</feature>
<name>F2TYJ9_SALR5</name>
<dbReference type="GO" id="GO:0008233">
    <property type="term" value="F:peptidase activity"/>
    <property type="evidence" value="ECO:0007669"/>
    <property type="project" value="UniProtKB-KW"/>
</dbReference>
<evidence type="ECO:0000313" key="9">
    <source>
        <dbReference type="EMBL" id="EGD78673.1"/>
    </source>
</evidence>
<feature type="compositionally biased region" description="Basic and acidic residues" evidence="8">
    <location>
        <begin position="371"/>
        <end position="385"/>
    </location>
</feature>
<dbReference type="GO" id="GO:0003697">
    <property type="term" value="F:single-stranded DNA binding"/>
    <property type="evidence" value="ECO:0007669"/>
    <property type="project" value="InterPro"/>
</dbReference>
<reference evidence="9" key="1">
    <citation type="submission" date="2009-08" db="EMBL/GenBank/DDBJ databases">
        <title>Annotation of Salpingoeca rosetta.</title>
        <authorList>
            <consortium name="The Broad Institute Genome Sequencing Platform"/>
            <person name="Russ C."/>
            <person name="Cuomo C."/>
            <person name="Burger G."/>
            <person name="Gray M.W."/>
            <person name="Holland P.W.H."/>
            <person name="King N."/>
            <person name="Lang F.B.F."/>
            <person name="Roger A.J."/>
            <person name="Ruiz-Trillo I."/>
            <person name="Young S.K."/>
            <person name="Zeng Q."/>
            <person name="Gargeya S."/>
            <person name="Alvarado L."/>
            <person name="Berlin A."/>
            <person name="Chapman S.B."/>
            <person name="Chen Z."/>
            <person name="Freedman E."/>
            <person name="Gellesch M."/>
            <person name="Goldberg J."/>
            <person name="Griggs A."/>
            <person name="Gujja S."/>
            <person name="Heilman E."/>
            <person name="Heiman D."/>
            <person name="Howarth C."/>
            <person name="Mehta T."/>
            <person name="Neiman D."/>
            <person name="Pearson M."/>
            <person name="Roberts A."/>
            <person name="Saif S."/>
            <person name="Shea T."/>
            <person name="Shenoy N."/>
            <person name="Sisk P."/>
            <person name="Stolte C."/>
            <person name="Sykes S."/>
            <person name="White J."/>
            <person name="Yandava C."/>
            <person name="Haas B."/>
            <person name="Nusbaum C."/>
            <person name="Birren B."/>
        </authorList>
    </citation>
    <scope>NUCLEOTIDE SEQUENCE [LARGE SCALE GENOMIC DNA]</scope>
    <source>
        <strain evidence="9">ATCC 50818</strain>
    </source>
</reference>
<dbReference type="AlphaFoldDB" id="F2TYJ9"/>
<evidence type="ECO:0000256" key="4">
    <source>
        <dbReference type="ARBA" id="ARBA00022801"/>
    </source>
</evidence>
<dbReference type="RefSeq" id="XP_004997630.1">
    <property type="nucleotide sequence ID" value="XM_004997573.1"/>
</dbReference>
<dbReference type="PANTHER" id="PTHR13604:SF0">
    <property type="entry name" value="ABASIC SITE PROCESSING PROTEIN HMCES"/>
    <property type="match status" value="1"/>
</dbReference>